<dbReference type="GO" id="GO:0008199">
    <property type="term" value="F:ferric iron binding"/>
    <property type="evidence" value="ECO:0007669"/>
    <property type="project" value="InterPro"/>
</dbReference>
<dbReference type="InterPro" id="IPR000627">
    <property type="entry name" value="Intradiol_dOase_C"/>
</dbReference>
<evidence type="ECO:0000256" key="2">
    <source>
        <dbReference type="ARBA" id="ARBA00022964"/>
    </source>
</evidence>
<evidence type="ECO:0000256" key="1">
    <source>
        <dbReference type="ARBA" id="ARBA00007825"/>
    </source>
</evidence>
<proteinExistence type="inferred from homology"/>
<dbReference type="PANTHER" id="PTHR33711:SF7">
    <property type="entry name" value="INTRADIOL RING-CLEAVAGE DIOXYGENASES DOMAIN-CONTAINING PROTEIN-RELATED"/>
    <property type="match status" value="1"/>
</dbReference>
<keyword evidence="3" id="KW-0560">Oxidoreductase</keyword>
<evidence type="ECO:0000256" key="4">
    <source>
        <dbReference type="SAM" id="SignalP"/>
    </source>
</evidence>
<dbReference type="PANTHER" id="PTHR33711">
    <property type="entry name" value="DIOXYGENASE, PUTATIVE (AFU_ORTHOLOGUE AFUA_2G02910)-RELATED"/>
    <property type="match status" value="1"/>
</dbReference>
<protein>
    <submittedName>
        <fullName evidence="6">Intradiol ring-cleavage dioxygenase</fullName>
    </submittedName>
</protein>
<dbReference type="OrthoDB" id="933561at2"/>
<dbReference type="EMBL" id="CP032157">
    <property type="protein sequence ID" value="AXY73397.1"/>
    <property type="molecule type" value="Genomic_DNA"/>
</dbReference>
<evidence type="ECO:0000313" key="6">
    <source>
        <dbReference type="EMBL" id="AXY73397.1"/>
    </source>
</evidence>
<comment type="similarity">
    <text evidence="1">Belongs to the intradiol ring-cleavage dioxygenase family.</text>
</comment>
<keyword evidence="7" id="KW-1185">Reference proteome</keyword>
<name>A0A3B7MIJ1_9BACT</name>
<dbReference type="RefSeq" id="WP_119049235.1">
    <property type="nucleotide sequence ID" value="NZ_CP032157.1"/>
</dbReference>
<dbReference type="InterPro" id="IPR015889">
    <property type="entry name" value="Intradiol_dOase_core"/>
</dbReference>
<reference evidence="6 7" key="1">
    <citation type="submission" date="2018-09" db="EMBL/GenBank/DDBJ databases">
        <title>Genome sequencing of strain 6GH32-13.</title>
        <authorList>
            <person name="Weon H.-Y."/>
            <person name="Heo J."/>
            <person name="Kwon S.-W."/>
        </authorList>
    </citation>
    <scope>NUCLEOTIDE SEQUENCE [LARGE SCALE GENOMIC DNA]</scope>
    <source>
        <strain evidence="6 7">5GH32-13</strain>
    </source>
</reference>
<dbReference type="KEGG" id="pseg:D3H65_05125"/>
<dbReference type="AlphaFoldDB" id="A0A3B7MIJ1"/>
<dbReference type="Proteomes" id="UP000263900">
    <property type="component" value="Chromosome"/>
</dbReference>
<sequence length="213" mass="23801">MKILLLAPVLLLSTVTGCAQNKVTGQIGGPCEGCEAIFECPVPFNQLNWMDTLPDFKDAGRKMVITGIVYEADGKTPARNVVLYIYHTDQTGVYATKGNEKGWAKRHGYIRGWIRTGEDGRYAFYTLKPAAYPKERIPAHVHPVLKEADKTPYFIDEYLFDDDPLLTAEERRKQPLYGGSGIVQLSSKDGLLIANRDIFLGLHIPNYPNKKGL</sequence>
<keyword evidence="4" id="KW-0732">Signal</keyword>
<feature type="chain" id="PRO_5017653248" evidence="4">
    <location>
        <begin position="20"/>
        <end position="213"/>
    </location>
</feature>
<dbReference type="Gene3D" id="2.60.130.10">
    <property type="entry name" value="Aromatic compound dioxygenase"/>
    <property type="match status" value="1"/>
</dbReference>
<feature type="signal peptide" evidence="4">
    <location>
        <begin position="1"/>
        <end position="19"/>
    </location>
</feature>
<dbReference type="PROSITE" id="PS51257">
    <property type="entry name" value="PROKAR_LIPOPROTEIN"/>
    <property type="match status" value="1"/>
</dbReference>
<organism evidence="6 7">
    <name type="scientific">Paraflavitalea soli</name>
    <dbReference type="NCBI Taxonomy" id="2315862"/>
    <lineage>
        <taxon>Bacteria</taxon>
        <taxon>Pseudomonadati</taxon>
        <taxon>Bacteroidota</taxon>
        <taxon>Chitinophagia</taxon>
        <taxon>Chitinophagales</taxon>
        <taxon>Chitinophagaceae</taxon>
        <taxon>Paraflavitalea</taxon>
    </lineage>
</organism>
<dbReference type="GO" id="GO:0016702">
    <property type="term" value="F:oxidoreductase activity, acting on single donors with incorporation of molecular oxygen, incorporation of two atoms of oxygen"/>
    <property type="evidence" value="ECO:0007669"/>
    <property type="project" value="InterPro"/>
</dbReference>
<evidence type="ECO:0000256" key="3">
    <source>
        <dbReference type="ARBA" id="ARBA00023002"/>
    </source>
</evidence>
<dbReference type="InterPro" id="IPR050770">
    <property type="entry name" value="Intradiol_RC_Dioxygenase"/>
</dbReference>
<evidence type="ECO:0000259" key="5">
    <source>
        <dbReference type="Pfam" id="PF00775"/>
    </source>
</evidence>
<gene>
    <name evidence="6" type="ORF">D3H65_05125</name>
</gene>
<dbReference type="Pfam" id="PF00775">
    <property type="entry name" value="Dioxygenase_C"/>
    <property type="match status" value="1"/>
</dbReference>
<dbReference type="SUPFAM" id="SSF49482">
    <property type="entry name" value="Aromatic compound dioxygenase"/>
    <property type="match status" value="1"/>
</dbReference>
<feature type="domain" description="Intradiol ring-cleavage dioxygenases" evidence="5">
    <location>
        <begin position="54"/>
        <end position="136"/>
    </location>
</feature>
<keyword evidence="2 6" id="KW-0223">Dioxygenase</keyword>
<evidence type="ECO:0000313" key="7">
    <source>
        <dbReference type="Proteomes" id="UP000263900"/>
    </source>
</evidence>
<accession>A0A3B7MIJ1</accession>